<dbReference type="Pfam" id="PF16344">
    <property type="entry name" value="FecR_C"/>
    <property type="match status" value="1"/>
</dbReference>
<dbReference type="RefSeq" id="WP_282590645.1">
    <property type="nucleotide sequence ID" value="NZ_JAPAAF010000004.1"/>
</dbReference>
<dbReference type="FunFam" id="2.60.120.1440:FF:000001">
    <property type="entry name" value="Putative anti-sigma factor"/>
    <property type="match status" value="1"/>
</dbReference>
<dbReference type="PANTHER" id="PTHR30273:SF2">
    <property type="entry name" value="PROTEIN FECR"/>
    <property type="match status" value="1"/>
</dbReference>
<name>A0AA41Y561_9BACT</name>
<protein>
    <submittedName>
        <fullName evidence="4">FecR domain-containing protein</fullName>
    </submittedName>
</protein>
<organism evidence="4 5">
    <name type="scientific">Gaoshiqia sediminis</name>
    <dbReference type="NCBI Taxonomy" id="2986998"/>
    <lineage>
        <taxon>Bacteria</taxon>
        <taxon>Pseudomonadati</taxon>
        <taxon>Bacteroidota</taxon>
        <taxon>Bacteroidia</taxon>
        <taxon>Marinilabiliales</taxon>
        <taxon>Prolixibacteraceae</taxon>
        <taxon>Gaoshiqia</taxon>
    </lineage>
</organism>
<reference evidence="4" key="1">
    <citation type="submission" date="2022-10" db="EMBL/GenBank/DDBJ databases">
        <title>Gaoshiqiia sediminis gen. nov., sp. nov., isolated from coastal sediment.</title>
        <authorList>
            <person name="Yu W.X."/>
            <person name="Mu D.S."/>
            <person name="Du J.Z."/>
            <person name="Liang Y.Q."/>
        </authorList>
    </citation>
    <scope>NUCLEOTIDE SEQUENCE</scope>
    <source>
        <strain evidence="4">A06</strain>
    </source>
</reference>
<accession>A0AA41Y561</accession>
<evidence type="ECO:0000259" key="3">
    <source>
        <dbReference type="Pfam" id="PF16344"/>
    </source>
</evidence>
<keyword evidence="1" id="KW-0812">Transmembrane</keyword>
<keyword evidence="1" id="KW-1133">Transmembrane helix</keyword>
<dbReference type="PANTHER" id="PTHR30273">
    <property type="entry name" value="PERIPLASMIC SIGNAL SENSOR AND SIGMA FACTOR ACTIVATOR FECR-RELATED"/>
    <property type="match status" value="1"/>
</dbReference>
<dbReference type="AlphaFoldDB" id="A0AA41Y561"/>
<dbReference type="GO" id="GO:0016989">
    <property type="term" value="F:sigma factor antagonist activity"/>
    <property type="evidence" value="ECO:0007669"/>
    <property type="project" value="TreeGrafter"/>
</dbReference>
<dbReference type="InterPro" id="IPR012373">
    <property type="entry name" value="Ferrdict_sens_TM"/>
</dbReference>
<dbReference type="Proteomes" id="UP001163821">
    <property type="component" value="Unassembled WGS sequence"/>
</dbReference>
<gene>
    <name evidence="4" type="ORF">N2K84_04800</name>
</gene>
<dbReference type="Pfam" id="PF04773">
    <property type="entry name" value="FecR"/>
    <property type="match status" value="1"/>
</dbReference>
<sequence>MDKSENIVSLIEKYLNNTCNPEELARMIQLFQSDEHKEQLRMLLFEYWQHSPSNRHKIREDELNQMLDSIHHQINLEQKAKQPILRKFYQYAQRAAAVLFIPLLLASVWMFYQNTNHATSGQYITLETPMGSKLKTVLPDGTEVWQNGGTTLQYPSQFTQRNREVILTGEAYFHVSSDKKHPFEVKTTDGIITVTGTRFNVSAFPDDDHSSVVLEEGKVYFAPANNLEKKLEMNPNEQVIYRKQSGSLTKQIVDVDKYTAWTEGKLIFRNDPLEEVITRLSRWYNTEIELKDPTGKLGKHPFTMTIQNETLPQVLEYVSNAAGFRLEQYTISPQQSSSMTRTKYVISRHN</sequence>
<feature type="domain" description="Protein FecR C-terminal" evidence="3">
    <location>
        <begin position="265"/>
        <end position="327"/>
    </location>
</feature>
<comment type="caution">
    <text evidence="4">The sequence shown here is derived from an EMBL/GenBank/DDBJ whole genome shotgun (WGS) entry which is preliminary data.</text>
</comment>
<feature type="domain" description="FecR protein" evidence="2">
    <location>
        <begin position="125"/>
        <end position="219"/>
    </location>
</feature>
<keyword evidence="1" id="KW-0472">Membrane</keyword>
<dbReference type="InterPro" id="IPR006860">
    <property type="entry name" value="FecR"/>
</dbReference>
<dbReference type="InterPro" id="IPR032508">
    <property type="entry name" value="FecR_C"/>
</dbReference>
<evidence type="ECO:0000313" key="4">
    <source>
        <dbReference type="EMBL" id="MCW0482040.1"/>
    </source>
</evidence>
<dbReference type="Gene3D" id="2.60.120.1440">
    <property type="match status" value="1"/>
</dbReference>
<feature type="transmembrane region" description="Helical" evidence="1">
    <location>
        <begin position="91"/>
        <end position="112"/>
    </location>
</feature>
<evidence type="ECO:0000313" key="5">
    <source>
        <dbReference type="Proteomes" id="UP001163821"/>
    </source>
</evidence>
<evidence type="ECO:0000259" key="2">
    <source>
        <dbReference type="Pfam" id="PF04773"/>
    </source>
</evidence>
<dbReference type="PIRSF" id="PIRSF018266">
    <property type="entry name" value="FecR"/>
    <property type="match status" value="1"/>
</dbReference>
<keyword evidence="5" id="KW-1185">Reference proteome</keyword>
<dbReference type="Gene3D" id="3.55.50.30">
    <property type="match status" value="1"/>
</dbReference>
<proteinExistence type="predicted"/>
<evidence type="ECO:0000256" key="1">
    <source>
        <dbReference type="SAM" id="Phobius"/>
    </source>
</evidence>
<dbReference type="EMBL" id="JAPAAF010000004">
    <property type="protein sequence ID" value="MCW0482040.1"/>
    <property type="molecule type" value="Genomic_DNA"/>
</dbReference>